<dbReference type="GO" id="GO:0022857">
    <property type="term" value="F:transmembrane transporter activity"/>
    <property type="evidence" value="ECO:0007669"/>
    <property type="project" value="InterPro"/>
</dbReference>
<dbReference type="Pfam" id="PF04632">
    <property type="entry name" value="FUSC"/>
    <property type="match status" value="1"/>
</dbReference>
<accession>B2IKB1</accession>
<feature type="transmembrane region" description="Helical" evidence="2">
    <location>
        <begin position="373"/>
        <end position="392"/>
    </location>
</feature>
<dbReference type="STRING" id="395963.Bind_1401"/>
<keyword evidence="2" id="KW-1133">Transmembrane helix</keyword>
<keyword evidence="2" id="KW-0472">Membrane</keyword>
<dbReference type="HOGENOM" id="CLU_013927_1_0_5"/>
<reference evidence="3 4" key="2">
    <citation type="journal article" date="2010" name="J. Bacteriol.">
        <title>Complete genome sequence of Beijerinckia indica subsp. indica.</title>
        <authorList>
            <person name="Tamas I."/>
            <person name="Dedysh S.N."/>
            <person name="Liesack W."/>
            <person name="Stott M.B."/>
            <person name="Alam M."/>
            <person name="Murrell J.C."/>
            <person name="Dunfield P.F."/>
        </authorList>
    </citation>
    <scope>NUCLEOTIDE SEQUENCE [LARGE SCALE GENOMIC DNA]</scope>
    <source>
        <strain evidence="4">ATCC 9039 / DSM 1715 / NCIMB 8712</strain>
    </source>
</reference>
<dbReference type="InterPro" id="IPR006726">
    <property type="entry name" value="PHBA_efflux_AaeB/fusaric-R"/>
</dbReference>
<gene>
    <name evidence="3" type="ordered locus">Bind_1401</name>
</gene>
<feature type="transmembrane region" description="Helical" evidence="2">
    <location>
        <begin position="423"/>
        <end position="441"/>
    </location>
</feature>
<dbReference type="KEGG" id="bid:Bind_1401"/>
<dbReference type="eggNOG" id="COG1289">
    <property type="taxonomic scope" value="Bacteria"/>
</dbReference>
<feature type="transmembrane region" description="Helical" evidence="2">
    <location>
        <begin position="447"/>
        <end position="467"/>
    </location>
</feature>
<name>B2IKB1_BEII9</name>
<evidence type="ECO:0000313" key="4">
    <source>
        <dbReference type="Proteomes" id="UP000001695"/>
    </source>
</evidence>
<organism evidence="3 4">
    <name type="scientific">Beijerinckia indica subsp. indica (strain ATCC 9039 / DSM 1715 / NCIMB 8712)</name>
    <dbReference type="NCBI Taxonomy" id="395963"/>
    <lineage>
        <taxon>Bacteria</taxon>
        <taxon>Pseudomonadati</taxon>
        <taxon>Pseudomonadota</taxon>
        <taxon>Alphaproteobacteria</taxon>
        <taxon>Hyphomicrobiales</taxon>
        <taxon>Beijerinckiaceae</taxon>
        <taxon>Beijerinckia</taxon>
    </lineage>
</organism>
<feature type="transmembrane region" description="Helical" evidence="2">
    <location>
        <begin position="164"/>
        <end position="183"/>
    </location>
</feature>
<dbReference type="AlphaFoldDB" id="B2IKB1"/>
<dbReference type="EMBL" id="CP001016">
    <property type="protein sequence ID" value="ACB95041.1"/>
    <property type="molecule type" value="Genomic_DNA"/>
</dbReference>
<reference evidence="4" key="1">
    <citation type="submission" date="2008-03" db="EMBL/GenBank/DDBJ databases">
        <title>Complete sequence of chromosome of Beijerinckia indica subsp. indica ATCC 9039.</title>
        <authorList>
            <consortium name="US DOE Joint Genome Institute"/>
            <person name="Copeland A."/>
            <person name="Lucas S."/>
            <person name="Lapidus A."/>
            <person name="Glavina del Rio T."/>
            <person name="Dalin E."/>
            <person name="Tice H."/>
            <person name="Bruce D."/>
            <person name="Goodwin L."/>
            <person name="Pitluck S."/>
            <person name="LaButti K."/>
            <person name="Schmutz J."/>
            <person name="Larimer F."/>
            <person name="Land M."/>
            <person name="Hauser L."/>
            <person name="Kyrpides N."/>
            <person name="Mikhailova N."/>
            <person name="Dunfield P.F."/>
            <person name="Dedysh S.N."/>
            <person name="Liesack W."/>
            <person name="Saw J.H."/>
            <person name="Alam M."/>
            <person name="Chen Y."/>
            <person name="Murrell J.C."/>
            <person name="Richardson P."/>
        </authorList>
    </citation>
    <scope>NUCLEOTIDE SEQUENCE [LARGE SCALE GENOMIC DNA]</scope>
    <source>
        <strain evidence="4">ATCC 9039 / DSM 1715 / NCIMB 8712</strain>
    </source>
</reference>
<feature type="transmembrane region" description="Helical" evidence="2">
    <location>
        <begin position="135"/>
        <end position="152"/>
    </location>
</feature>
<feature type="transmembrane region" description="Helical" evidence="2">
    <location>
        <begin position="497"/>
        <end position="519"/>
    </location>
</feature>
<evidence type="ECO:0000256" key="2">
    <source>
        <dbReference type="SAM" id="Phobius"/>
    </source>
</evidence>
<feature type="transmembrane region" description="Helical" evidence="2">
    <location>
        <begin position="87"/>
        <end position="104"/>
    </location>
</feature>
<proteinExistence type="predicted"/>
<feature type="region of interest" description="Disordered" evidence="1">
    <location>
        <begin position="679"/>
        <end position="714"/>
    </location>
</feature>
<evidence type="ECO:0000313" key="3">
    <source>
        <dbReference type="EMBL" id="ACB95041.1"/>
    </source>
</evidence>
<evidence type="ECO:0000256" key="1">
    <source>
        <dbReference type="SAM" id="MobiDB-lite"/>
    </source>
</evidence>
<keyword evidence="2" id="KW-0812">Transmembrane</keyword>
<dbReference type="GO" id="GO:0005886">
    <property type="term" value="C:plasma membrane"/>
    <property type="evidence" value="ECO:0007669"/>
    <property type="project" value="InterPro"/>
</dbReference>
<dbReference type="Proteomes" id="UP000001695">
    <property type="component" value="Chromosome"/>
</dbReference>
<protein>
    <submittedName>
        <fullName evidence="3">Fusaric acid resistance protein conserved region</fullName>
    </submittedName>
</protein>
<sequence length="714" mass="77851">MTWPRAFASLMPSSAAIGKLPDGFHLPEGTWAEGTWAFVFRTWLAACLTLLSCFYLQLEYPATAVVSTIIIAQPVAGMALSKAMYRFVGTIVGAIVALLLTAAFAQDRTMLLAAFTLWIGICAGVGTILRDFRSYSAVLSGYTVAIISIAHIDEPLHVFDAAVARVSAISIAILSTAIVNEIFSRHHAWSNLLRAIKVNVATIKLQLSAVLDEQIAPTVEQRMALAAALMPLRSQLTYAGPELSDGPQRMAGARSVILALFDMISISFALTLGLRELPERRPFITQGISIARKALNRPYPEQLRLELTNLMRKQLEAGDLTLQEAFVLDRLDRLFEQYAFLRDGLRAMRLGHTPIRTAALPVHQDPMTVFLNALRVVLAVGLSCFLCVLSGWPGTSFAIVNTVSFIALGAVSDNPILTGRAALIGFPLGVLTAGLCFFFLLPAISGFPLLMVLIFPFVALSCLLIALGQSQIGMLSGVVFFLLTAPANPQIYDPQVFIDHAVLLVFGGVTIYASLWLALPVSLSRRLLRLAFAFADDLHHTLRGESGVSEEDKVSVQYDRWSQVHRYATARPMTLGRRNLLEQFSILGDLSILVRRAQVALARAPLTSEQRTQARAALTSLQIDPLIQAAQHLLSDAKGQRGLNSLMLLRAAASLYCITLLLKKGQPFLRHFKLHETRGHVSAPERTSLPPPPIAAISPTSAKLHPSYTNGHNQ</sequence>
<keyword evidence="4" id="KW-1185">Reference proteome</keyword>
<feature type="transmembrane region" description="Helical" evidence="2">
    <location>
        <begin position="474"/>
        <end position="491"/>
    </location>
</feature>
<feature type="transmembrane region" description="Helical" evidence="2">
    <location>
        <begin position="111"/>
        <end position="129"/>
    </location>
</feature>
<feature type="transmembrane region" description="Helical" evidence="2">
    <location>
        <begin position="39"/>
        <end position="56"/>
    </location>
</feature>